<dbReference type="Proteomes" id="UP000789920">
    <property type="component" value="Unassembled WGS sequence"/>
</dbReference>
<proteinExistence type="predicted"/>
<feature type="non-terminal residue" evidence="1">
    <location>
        <position position="1"/>
    </location>
</feature>
<organism evidence="1 2">
    <name type="scientific">Racocetra persica</name>
    <dbReference type="NCBI Taxonomy" id="160502"/>
    <lineage>
        <taxon>Eukaryota</taxon>
        <taxon>Fungi</taxon>
        <taxon>Fungi incertae sedis</taxon>
        <taxon>Mucoromycota</taxon>
        <taxon>Glomeromycotina</taxon>
        <taxon>Glomeromycetes</taxon>
        <taxon>Diversisporales</taxon>
        <taxon>Gigasporaceae</taxon>
        <taxon>Racocetra</taxon>
    </lineage>
</organism>
<keyword evidence="2" id="KW-1185">Reference proteome</keyword>
<reference evidence="1" key="1">
    <citation type="submission" date="2021-06" db="EMBL/GenBank/DDBJ databases">
        <authorList>
            <person name="Kallberg Y."/>
            <person name="Tangrot J."/>
            <person name="Rosling A."/>
        </authorList>
    </citation>
    <scope>NUCLEOTIDE SEQUENCE</scope>
    <source>
        <strain evidence="1">MA461A</strain>
    </source>
</reference>
<comment type="caution">
    <text evidence="1">The sequence shown here is derived from an EMBL/GenBank/DDBJ whole genome shotgun (WGS) entry which is preliminary data.</text>
</comment>
<evidence type="ECO:0000313" key="1">
    <source>
        <dbReference type="EMBL" id="CAG8820304.1"/>
    </source>
</evidence>
<accession>A0ACA9S1G4</accession>
<sequence>NVQQEVEYTQGESSQQLWSNTGLTLQQVIEDIITPGRPKQQNIEEQQIVKEEQNIEEQQIVEEQQEEQ</sequence>
<protein>
    <submittedName>
        <fullName evidence="1">7018_t:CDS:1</fullName>
    </submittedName>
</protein>
<gene>
    <name evidence="1" type="ORF">RPERSI_LOCUS25329</name>
</gene>
<evidence type="ECO:0000313" key="2">
    <source>
        <dbReference type="Proteomes" id="UP000789920"/>
    </source>
</evidence>
<dbReference type="EMBL" id="CAJVQC010083445">
    <property type="protein sequence ID" value="CAG8820304.1"/>
    <property type="molecule type" value="Genomic_DNA"/>
</dbReference>
<feature type="non-terminal residue" evidence="1">
    <location>
        <position position="68"/>
    </location>
</feature>
<name>A0ACA9S1G4_9GLOM</name>